<dbReference type="GO" id="GO:0071555">
    <property type="term" value="P:cell wall organization"/>
    <property type="evidence" value="ECO:0007669"/>
    <property type="project" value="InterPro"/>
</dbReference>
<dbReference type="EMBL" id="CQAW01000001">
    <property type="protein sequence ID" value="CNG95535.1"/>
    <property type="molecule type" value="Genomic_DNA"/>
</dbReference>
<keyword evidence="4" id="KW-0732">Signal</keyword>
<dbReference type="AlphaFoldDB" id="A0A0T9NBG6"/>
<dbReference type="PANTHER" id="PTHR30251:SF0">
    <property type="entry name" value="FIMBRIAL CHAPERONE PROTEIN ELFD-RELATED"/>
    <property type="match status" value="1"/>
</dbReference>
<keyword evidence="5" id="KW-0574">Periplasm</keyword>
<keyword evidence="3" id="KW-1029">Fimbrium biogenesis</keyword>
<dbReference type="SUPFAM" id="SSF49584">
    <property type="entry name" value="Periplasmic chaperone C-domain"/>
    <property type="match status" value="1"/>
</dbReference>
<dbReference type="RefSeq" id="WP_050112091.1">
    <property type="nucleotide sequence ID" value="NZ_CABHXQ010000075.1"/>
</dbReference>
<feature type="domain" description="Pili assembly chaperone N-terminal" evidence="7">
    <location>
        <begin position="23"/>
        <end position="140"/>
    </location>
</feature>
<dbReference type="InterPro" id="IPR008962">
    <property type="entry name" value="PapD-like_sf"/>
</dbReference>
<evidence type="ECO:0000256" key="3">
    <source>
        <dbReference type="ARBA" id="ARBA00022558"/>
    </source>
</evidence>
<dbReference type="InterPro" id="IPR016147">
    <property type="entry name" value="Pili_assmbl_chaperone_N"/>
</dbReference>
<keyword evidence="10" id="KW-1185">Reference proteome</keyword>
<dbReference type="PANTHER" id="PTHR30251">
    <property type="entry name" value="PILUS ASSEMBLY CHAPERONE"/>
    <property type="match status" value="1"/>
</dbReference>
<dbReference type="InterPro" id="IPR016148">
    <property type="entry name" value="Pili_assmbl_chaperone_C"/>
</dbReference>
<comment type="subcellular location">
    <subcellularLocation>
        <location evidence="1">Periplasm</location>
    </subcellularLocation>
</comment>
<dbReference type="InterPro" id="IPR001829">
    <property type="entry name" value="Pili_assmbl_chaperone_bac"/>
</dbReference>
<dbReference type="GO" id="GO:0030288">
    <property type="term" value="C:outer membrane-bounded periplasmic space"/>
    <property type="evidence" value="ECO:0007669"/>
    <property type="project" value="InterPro"/>
</dbReference>
<dbReference type="Pfam" id="PF02753">
    <property type="entry name" value="PapD_C"/>
    <property type="match status" value="1"/>
</dbReference>
<evidence type="ECO:0000313" key="10">
    <source>
        <dbReference type="Proteomes" id="UP000041882"/>
    </source>
</evidence>
<gene>
    <name evidence="9" type="primary">focC_1</name>
    <name evidence="9" type="ORF">ERS008472_00056</name>
</gene>
<feature type="domain" description="Pili assembly chaperone C-terminal" evidence="8">
    <location>
        <begin position="165"/>
        <end position="218"/>
    </location>
</feature>
<keyword evidence="6" id="KW-0143">Chaperone</keyword>
<dbReference type="InterPro" id="IPR036316">
    <property type="entry name" value="Pili_assmbl_chap_C_dom_sf"/>
</dbReference>
<reference evidence="10" key="1">
    <citation type="submission" date="2015-03" db="EMBL/GenBank/DDBJ databases">
        <authorList>
            <consortium name="Pathogen Informatics"/>
            <person name="Murphy D."/>
        </authorList>
    </citation>
    <scope>NUCLEOTIDE SEQUENCE [LARGE SCALE GENOMIC DNA]</scope>
    <source>
        <strain evidence="10">IP6945</strain>
    </source>
</reference>
<comment type="similarity">
    <text evidence="2">Belongs to the periplasmic pilus chaperone family.</text>
</comment>
<accession>A0A0T9NBG6</accession>
<evidence type="ECO:0000256" key="1">
    <source>
        <dbReference type="ARBA" id="ARBA00004418"/>
    </source>
</evidence>
<dbReference type="Gene3D" id="2.60.40.10">
    <property type="entry name" value="Immunoglobulins"/>
    <property type="match status" value="2"/>
</dbReference>
<dbReference type="InterPro" id="IPR050643">
    <property type="entry name" value="Periplasmic_pilus_chap"/>
</dbReference>
<proteinExistence type="inferred from homology"/>
<evidence type="ECO:0000256" key="6">
    <source>
        <dbReference type="ARBA" id="ARBA00023186"/>
    </source>
</evidence>
<sequence>MRILTTFILLVTSLCTSTVYAGGVGLGVTRMVYSGSTSQSLLDVRNTNKESSFLIQSWVENAEGQRSSDFVITPPLFVLKPEIENSVKVMFNGQQPPQDRETLYWITVKAIPQSGQESHANTLQFASASRIKLFYRPDALTKKINNEVWNSLSGEFNNGQIKIINPTPFYITTINMKADGKAVSSVMIPPRDTVTLKESFSNASQLSYQAINDYGAWTPEVSITLTKR</sequence>
<dbReference type="SUPFAM" id="SSF49354">
    <property type="entry name" value="PapD-like"/>
    <property type="match status" value="1"/>
</dbReference>
<dbReference type="FunFam" id="2.60.40.10:FF:000458">
    <property type="entry name" value="Molecular chaperone FimC"/>
    <property type="match status" value="1"/>
</dbReference>
<evidence type="ECO:0000259" key="7">
    <source>
        <dbReference type="Pfam" id="PF00345"/>
    </source>
</evidence>
<evidence type="ECO:0000256" key="4">
    <source>
        <dbReference type="ARBA" id="ARBA00022729"/>
    </source>
</evidence>
<evidence type="ECO:0000313" key="9">
    <source>
        <dbReference type="EMBL" id="CNG95535.1"/>
    </source>
</evidence>
<dbReference type="PRINTS" id="PR00969">
    <property type="entry name" value="CHAPERONPILI"/>
</dbReference>
<protein>
    <submittedName>
        <fullName evidence="9">Putative fimbrial chaperone protein</fullName>
    </submittedName>
</protein>
<name>A0A0T9NBG6_9GAMM</name>
<evidence type="ECO:0000256" key="5">
    <source>
        <dbReference type="ARBA" id="ARBA00022764"/>
    </source>
</evidence>
<dbReference type="Pfam" id="PF00345">
    <property type="entry name" value="PapD_N"/>
    <property type="match status" value="1"/>
</dbReference>
<dbReference type="InterPro" id="IPR013783">
    <property type="entry name" value="Ig-like_fold"/>
</dbReference>
<evidence type="ECO:0000259" key="8">
    <source>
        <dbReference type="Pfam" id="PF02753"/>
    </source>
</evidence>
<evidence type="ECO:0000256" key="2">
    <source>
        <dbReference type="ARBA" id="ARBA00007399"/>
    </source>
</evidence>
<dbReference type="Proteomes" id="UP000041882">
    <property type="component" value="Unassembled WGS sequence"/>
</dbReference>
<organism evidence="9 10">
    <name type="scientific">Yersinia thracica</name>
    <dbReference type="NCBI Taxonomy" id="2890319"/>
    <lineage>
        <taxon>Bacteria</taxon>
        <taxon>Pseudomonadati</taxon>
        <taxon>Pseudomonadota</taxon>
        <taxon>Gammaproteobacteria</taxon>
        <taxon>Enterobacterales</taxon>
        <taxon>Yersiniaceae</taxon>
        <taxon>Yersinia</taxon>
    </lineage>
</organism>